<keyword evidence="5 7" id="KW-0560">Oxidoreductase</keyword>
<dbReference type="GO" id="GO:0016706">
    <property type="term" value="F:2-oxoglutarate-dependent dioxygenase activity"/>
    <property type="evidence" value="ECO:0007669"/>
    <property type="project" value="UniProtKB-UniRule"/>
</dbReference>
<dbReference type="Gene3D" id="4.10.860.20">
    <property type="entry name" value="Rabenosyn, Rab binding domain"/>
    <property type="match status" value="1"/>
</dbReference>
<dbReference type="GO" id="GO:0006879">
    <property type="term" value="P:intracellular iron ion homeostasis"/>
    <property type="evidence" value="ECO:0007669"/>
    <property type="project" value="TreeGrafter"/>
</dbReference>
<dbReference type="InterPro" id="IPR041097">
    <property type="entry name" value="PKHD_C"/>
</dbReference>
<dbReference type="Pfam" id="PF13640">
    <property type="entry name" value="2OG-FeII_Oxy_3"/>
    <property type="match status" value="1"/>
</dbReference>
<dbReference type="InterPro" id="IPR006620">
    <property type="entry name" value="Pro_4_hyd_alph"/>
</dbReference>
<dbReference type="Gene3D" id="2.60.120.620">
    <property type="entry name" value="q2cbj1_9rhob like domain"/>
    <property type="match status" value="1"/>
</dbReference>
<name>A0A7G9S9N2_9SPHN</name>
<dbReference type="SMART" id="SM00702">
    <property type="entry name" value="P4Hc"/>
    <property type="match status" value="1"/>
</dbReference>
<accession>A0A7G9S9N2</accession>
<evidence type="ECO:0000256" key="6">
    <source>
        <dbReference type="ARBA" id="ARBA00023004"/>
    </source>
</evidence>
<comment type="cofactor">
    <cofactor evidence="7">
        <name>Fe(2+)</name>
        <dbReference type="ChEBI" id="CHEBI:29033"/>
    </cofactor>
    <text evidence="7">Binds 1 Fe(2+) ion per subunit.</text>
</comment>
<feature type="domain" description="Fe2OG dioxygenase" evidence="8">
    <location>
        <begin position="78"/>
        <end position="179"/>
    </location>
</feature>
<dbReference type="InterPro" id="IPR023550">
    <property type="entry name" value="PKHD_hydroxylase"/>
</dbReference>
<comment type="cofactor">
    <cofactor evidence="1 7">
        <name>L-ascorbate</name>
        <dbReference type="ChEBI" id="CHEBI:38290"/>
    </cofactor>
</comment>
<dbReference type="EMBL" id="CP060717">
    <property type="protein sequence ID" value="QNN64557.1"/>
    <property type="molecule type" value="Genomic_DNA"/>
</dbReference>
<dbReference type="KEGG" id="srhi:H9L12_09625"/>
<feature type="binding site" evidence="7">
    <location>
        <position position="100"/>
    </location>
    <ligand>
        <name>Fe cation</name>
        <dbReference type="ChEBI" id="CHEBI:24875"/>
    </ligand>
</feature>
<dbReference type="PANTHER" id="PTHR41536:SF1">
    <property type="entry name" value="PKHD-TYPE HYDROXYLASE YBIX"/>
    <property type="match status" value="1"/>
</dbReference>
<dbReference type="NCBIfam" id="NF003974">
    <property type="entry name" value="PRK05467.1-3"/>
    <property type="match status" value="1"/>
</dbReference>
<evidence type="ECO:0000313" key="10">
    <source>
        <dbReference type="Proteomes" id="UP000515955"/>
    </source>
</evidence>
<keyword evidence="3 7" id="KW-0847">Vitamin C</keyword>
<keyword evidence="10" id="KW-1185">Reference proteome</keyword>
<reference evidence="9 10" key="1">
    <citation type="submission" date="2020-08" db="EMBL/GenBank/DDBJ databases">
        <title>Genome sequence of Sphingomonas rhizophila KACC 19189T.</title>
        <authorList>
            <person name="Hyun D.-W."/>
            <person name="Bae J.-W."/>
        </authorList>
    </citation>
    <scope>NUCLEOTIDE SEQUENCE [LARGE SCALE GENOMIC DNA]</scope>
    <source>
        <strain evidence="9 10">KACC 19189</strain>
    </source>
</reference>
<proteinExistence type="inferred from homology"/>
<protein>
    <submittedName>
        <fullName evidence="9">Fe2+-dependent dioxygenase</fullName>
    </submittedName>
</protein>
<dbReference type="HAMAP" id="MF_00657">
    <property type="entry name" value="Hydroxyl_YbiX"/>
    <property type="match status" value="1"/>
</dbReference>
<dbReference type="GO" id="GO:0006974">
    <property type="term" value="P:DNA damage response"/>
    <property type="evidence" value="ECO:0007669"/>
    <property type="project" value="TreeGrafter"/>
</dbReference>
<evidence type="ECO:0000256" key="7">
    <source>
        <dbReference type="HAMAP-Rule" id="MF_00657"/>
    </source>
</evidence>
<evidence type="ECO:0000256" key="1">
    <source>
        <dbReference type="ARBA" id="ARBA00001961"/>
    </source>
</evidence>
<keyword evidence="2 7" id="KW-0479">Metal-binding</keyword>
<evidence type="ECO:0000256" key="4">
    <source>
        <dbReference type="ARBA" id="ARBA00022964"/>
    </source>
</evidence>
<dbReference type="NCBIfam" id="NF003975">
    <property type="entry name" value="PRK05467.1-4"/>
    <property type="match status" value="1"/>
</dbReference>
<dbReference type="GO" id="GO:0031418">
    <property type="term" value="F:L-ascorbic acid binding"/>
    <property type="evidence" value="ECO:0007669"/>
    <property type="project" value="UniProtKB-KW"/>
</dbReference>
<organism evidence="9 10">
    <name type="scientific">Sphingomonas rhizophila</name>
    <dbReference type="NCBI Taxonomy" id="2071607"/>
    <lineage>
        <taxon>Bacteria</taxon>
        <taxon>Pseudomonadati</taxon>
        <taxon>Pseudomonadota</taxon>
        <taxon>Alphaproteobacteria</taxon>
        <taxon>Sphingomonadales</taxon>
        <taxon>Sphingomonadaceae</taxon>
        <taxon>Sphingomonas</taxon>
    </lineage>
</organism>
<dbReference type="PROSITE" id="PS51471">
    <property type="entry name" value="FE2OG_OXY"/>
    <property type="match status" value="1"/>
</dbReference>
<sequence>MLLAIPALLTPAQVADLRAVVEAGEWRDGRMTAGVQSALAKNNLQLANGSAAALTAGGTILEALAANALFQSAALPRRIVPPLFNRYDSSSQHHFGEHVDNALRPLPGGGRIRTDLSATVFLSGAGDYDGGELVIEDSYGSHSVKLEAGDMILYPSTSLHRVEPVTRGSRLASFFWIESMVREDSQRTLLLDMDAAIRTLASEVGDGHRAVVSLTGTYHNLLRRWADA</sequence>
<dbReference type="InterPro" id="IPR005123">
    <property type="entry name" value="Oxoglu/Fe-dep_dioxygenase_dom"/>
</dbReference>
<feature type="binding site" evidence="7">
    <location>
        <position position="160"/>
    </location>
    <ligand>
        <name>Fe cation</name>
        <dbReference type="ChEBI" id="CHEBI:24875"/>
    </ligand>
</feature>
<dbReference type="Proteomes" id="UP000515955">
    <property type="component" value="Chromosome"/>
</dbReference>
<evidence type="ECO:0000256" key="5">
    <source>
        <dbReference type="ARBA" id="ARBA00023002"/>
    </source>
</evidence>
<dbReference type="InterPro" id="IPR044862">
    <property type="entry name" value="Pro_4_hyd_alph_FE2OG_OXY"/>
</dbReference>
<feature type="binding site" evidence="7">
    <location>
        <position position="170"/>
    </location>
    <ligand>
        <name>2-oxoglutarate</name>
        <dbReference type="ChEBI" id="CHEBI:16810"/>
    </ligand>
</feature>
<dbReference type="AlphaFoldDB" id="A0A7G9S9N2"/>
<evidence type="ECO:0000313" key="9">
    <source>
        <dbReference type="EMBL" id="QNN64557.1"/>
    </source>
</evidence>
<feature type="binding site" evidence="7">
    <location>
        <position position="98"/>
    </location>
    <ligand>
        <name>Fe cation</name>
        <dbReference type="ChEBI" id="CHEBI:24875"/>
    </ligand>
</feature>
<keyword evidence="4 7" id="KW-0223">Dioxygenase</keyword>
<dbReference type="PANTHER" id="PTHR41536">
    <property type="entry name" value="PKHD-TYPE HYDROXYLASE YBIX"/>
    <property type="match status" value="1"/>
</dbReference>
<keyword evidence="6 7" id="KW-0408">Iron</keyword>
<dbReference type="Pfam" id="PF18331">
    <property type="entry name" value="PKHD_C"/>
    <property type="match status" value="1"/>
</dbReference>
<evidence type="ECO:0000259" key="8">
    <source>
        <dbReference type="PROSITE" id="PS51471"/>
    </source>
</evidence>
<dbReference type="GO" id="GO:0005506">
    <property type="term" value="F:iron ion binding"/>
    <property type="evidence" value="ECO:0007669"/>
    <property type="project" value="UniProtKB-UniRule"/>
</dbReference>
<evidence type="ECO:0000256" key="3">
    <source>
        <dbReference type="ARBA" id="ARBA00022896"/>
    </source>
</evidence>
<evidence type="ECO:0000256" key="2">
    <source>
        <dbReference type="ARBA" id="ARBA00022723"/>
    </source>
</evidence>
<gene>
    <name evidence="9" type="ORF">H9L12_09625</name>
</gene>
<dbReference type="RefSeq" id="WP_187541556.1">
    <property type="nucleotide sequence ID" value="NZ_CP060717.1"/>
</dbReference>